<evidence type="ECO:0000313" key="8">
    <source>
        <dbReference type="EMBL" id="OAD21914.1"/>
    </source>
</evidence>
<dbReference type="GO" id="GO:0006508">
    <property type="term" value="P:proteolysis"/>
    <property type="evidence" value="ECO:0007669"/>
    <property type="project" value="UniProtKB-KW"/>
</dbReference>
<evidence type="ECO:0000256" key="2">
    <source>
        <dbReference type="ARBA" id="ARBA00022670"/>
    </source>
</evidence>
<dbReference type="PANTHER" id="PTHR43399">
    <property type="entry name" value="SUBTILISIN-RELATED"/>
    <property type="match status" value="1"/>
</dbReference>
<evidence type="ECO:0000256" key="3">
    <source>
        <dbReference type="ARBA" id="ARBA00022801"/>
    </source>
</evidence>
<evidence type="ECO:0000256" key="1">
    <source>
        <dbReference type="ARBA" id="ARBA00011073"/>
    </source>
</evidence>
<dbReference type="PRINTS" id="PR00723">
    <property type="entry name" value="SUBTILISIN"/>
</dbReference>
<feature type="active site" description="Charge relay system" evidence="5">
    <location>
        <position position="32"/>
    </location>
</feature>
<comment type="caution">
    <text evidence="8">The sequence shown here is derived from an EMBL/GenBank/DDBJ whole genome shotgun (WGS) entry which is preliminary data.</text>
</comment>
<dbReference type="InterPro" id="IPR022398">
    <property type="entry name" value="Peptidase_S8_His-AS"/>
</dbReference>
<dbReference type="EMBL" id="LUTY01001302">
    <property type="protein sequence ID" value="OAD21914.1"/>
    <property type="molecule type" value="Genomic_DNA"/>
</dbReference>
<dbReference type="InterPro" id="IPR036852">
    <property type="entry name" value="Peptidase_S8/S53_dom_sf"/>
</dbReference>
<dbReference type="PROSITE" id="PS00136">
    <property type="entry name" value="SUBTILASE_ASP"/>
    <property type="match status" value="1"/>
</dbReference>
<accession>A0A176S1T6</accession>
<keyword evidence="4 5" id="KW-0720">Serine protease</keyword>
<dbReference type="InterPro" id="IPR034204">
    <property type="entry name" value="PfSUB1-like_cat_dom"/>
</dbReference>
<dbReference type="InterPro" id="IPR051048">
    <property type="entry name" value="Peptidase_S8/S53_subtilisin"/>
</dbReference>
<dbReference type="InterPro" id="IPR023827">
    <property type="entry name" value="Peptidase_S8_Asp-AS"/>
</dbReference>
<dbReference type="Proteomes" id="UP000076962">
    <property type="component" value="Unassembled WGS sequence"/>
</dbReference>
<feature type="non-terminal residue" evidence="8">
    <location>
        <position position="283"/>
    </location>
</feature>
<gene>
    <name evidence="8" type="ORF">THIOM_002306</name>
</gene>
<protein>
    <submittedName>
        <fullName evidence="8">Serine protease, subtilase family</fullName>
    </submittedName>
</protein>
<feature type="domain" description="Peptidase S8/S53" evidence="7">
    <location>
        <begin position="24"/>
        <end position="280"/>
    </location>
</feature>
<evidence type="ECO:0000256" key="6">
    <source>
        <dbReference type="RuleBase" id="RU003355"/>
    </source>
</evidence>
<name>A0A176S1T6_9GAMM</name>
<dbReference type="PANTHER" id="PTHR43399:SF4">
    <property type="entry name" value="CELL WALL-ASSOCIATED PROTEASE"/>
    <property type="match status" value="1"/>
</dbReference>
<feature type="active site" description="Charge relay system" evidence="5">
    <location>
        <position position="87"/>
    </location>
</feature>
<proteinExistence type="inferred from homology"/>
<keyword evidence="2 5" id="KW-0645">Protease</keyword>
<feature type="non-terminal residue" evidence="8">
    <location>
        <position position="1"/>
    </location>
</feature>
<dbReference type="CDD" id="cd07473">
    <property type="entry name" value="Peptidases_S8_Subtilisin_like"/>
    <property type="match status" value="1"/>
</dbReference>
<dbReference type="PROSITE" id="PS00138">
    <property type="entry name" value="SUBTILASE_SER"/>
    <property type="match status" value="1"/>
</dbReference>
<dbReference type="InterPro" id="IPR015500">
    <property type="entry name" value="Peptidase_S8_subtilisin-rel"/>
</dbReference>
<dbReference type="SUPFAM" id="SSF52743">
    <property type="entry name" value="Subtilisin-like"/>
    <property type="match status" value="1"/>
</dbReference>
<organism evidence="8 9">
    <name type="scientific">Candidatus Thiomargarita nelsonii</name>
    <dbReference type="NCBI Taxonomy" id="1003181"/>
    <lineage>
        <taxon>Bacteria</taxon>
        <taxon>Pseudomonadati</taxon>
        <taxon>Pseudomonadota</taxon>
        <taxon>Gammaproteobacteria</taxon>
        <taxon>Thiotrichales</taxon>
        <taxon>Thiotrichaceae</taxon>
        <taxon>Thiomargarita</taxon>
    </lineage>
</organism>
<dbReference type="AlphaFoldDB" id="A0A176S1T6"/>
<dbReference type="PROSITE" id="PS51892">
    <property type="entry name" value="SUBTILASE"/>
    <property type="match status" value="1"/>
</dbReference>
<dbReference type="InterPro" id="IPR000209">
    <property type="entry name" value="Peptidase_S8/S53_dom"/>
</dbReference>
<dbReference type="Gene3D" id="3.40.50.200">
    <property type="entry name" value="Peptidase S8/S53 domain"/>
    <property type="match status" value="1"/>
</dbReference>
<evidence type="ECO:0000256" key="4">
    <source>
        <dbReference type="ARBA" id="ARBA00022825"/>
    </source>
</evidence>
<sequence length="283" mass="29164">GQTGGTADADIDAVEAWDTFTGSHDVVVAVIDTGVDYNHVDLVDNRWINVGEIAGNGIDDDGNGFVDDVYGYDFVYGDSDPMDGHSHGTHCSGTIGGVGNNSIGVAGVAHTVRIMAVKFLDDSGSGSTDDAIESVLYAVDNGAHILSNSWGGDDFSQGLEDAISYANDHDVLFVAAAGNDGRDTDVSPHYPSSYDVPNVLAVAATDHNDAKPSWSNYGLTSVDLGAPGVDTLSTEPGNSYGYKSGTSMATPHVSGAAALVKGYNPGLSALDIKSLIMDSVDPV</sequence>
<reference evidence="8 9" key="1">
    <citation type="submission" date="2016-05" db="EMBL/GenBank/DDBJ databases">
        <title>Single-cell genome of chain-forming Candidatus Thiomargarita nelsonii and comparison to other large sulfur-oxidizing bacteria.</title>
        <authorList>
            <person name="Winkel M."/>
            <person name="Salman V."/>
            <person name="Woyke T."/>
            <person name="Schulz-Vogt H."/>
            <person name="Richter M."/>
            <person name="Flood B."/>
            <person name="Bailey J."/>
            <person name="Amann R."/>
            <person name="Mussmann M."/>
        </authorList>
    </citation>
    <scope>NUCLEOTIDE SEQUENCE [LARGE SCALE GENOMIC DNA]</scope>
    <source>
        <strain evidence="8 9">THI036</strain>
    </source>
</reference>
<keyword evidence="3 5" id="KW-0378">Hydrolase</keyword>
<evidence type="ECO:0000259" key="7">
    <source>
        <dbReference type="Pfam" id="PF00082"/>
    </source>
</evidence>
<evidence type="ECO:0000256" key="5">
    <source>
        <dbReference type="PROSITE-ProRule" id="PRU01240"/>
    </source>
</evidence>
<dbReference type="GO" id="GO:0004252">
    <property type="term" value="F:serine-type endopeptidase activity"/>
    <property type="evidence" value="ECO:0007669"/>
    <property type="project" value="UniProtKB-UniRule"/>
</dbReference>
<keyword evidence="9" id="KW-1185">Reference proteome</keyword>
<dbReference type="InterPro" id="IPR023828">
    <property type="entry name" value="Peptidase_S8_Ser-AS"/>
</dbReference>
<evidence type="ECO:0000313" key="9">
    <source>
        <dbReference type="Proteomes" id="UP000076962"/>
    </source>
</evidence>
<comment type="similarity">
    <text evidence="1 5 6">Belongs to the peptidase S8 family.</text>
</comment>
<dbReference type="Pfam" id="PF00082">
    <property type="entry name" value="Peptidase_S8"/>
    <property type="match status" value="1"/>
</dbReference>
<dbReference type="PROSITE" id="PS00137">
    <property type="entry name" value="SUBTILASE_HIS"/>
    <property type="match status" value="1"/>
</dbReference>
<feature type="active site" description="Charge relay system" evidence="5">
    <location>
        <position position="247"/>
    </location>
</feature>